<protein>
    <submittedName>
        <fullName evidence="1">Uncharacterized protein</fullName>
    </submittedName>
</protein>
<organism evidence="1 2">
    <name type="scientific">Candidatus Magasanikbacteria bacterium CG_4_9_14_3_um_filter_32_9</name>
    <dbReference type="NCBI Taxonomy" id="1974644"/>
    <lineage>
        <taxon>Bacteria</taxon>
        <taxon>Candidatus Magasanikiibacteriota</taxon>
    </lineage>
</organism>
<dbReference type="Proteomes" id="UP000230843">
    <property type="component" value="Unassembled WGS sequence"/>
</dbReference>
<gene>
    <name evidence="1" type="ORF">CO137_03330</name>
</gene>
<dbReference type="AlphaFoldDB" id="A0A2M7Z644"/>
<reference evidence="2" key="1">
    <citation type="submission" date="2017-09" db="EMBL/GenBank/DDBJ databases">
        <title>Depth-based differentiation of microbial function through sediment-hosted aquifers and enrichment of novel symbionts in the deep terrestrial subsurface.</title>
        <authorList>
            <person name="Probst A.J."/>
            <person name="Ladd B."/>
            <person name="Jarett J.K."/>
            <person name="Geller-Mcgrath D.E."/>
            <person name="Sieber C.M.K."/>
            <person name="Emerson J.B."/>
            <person name="Anantharaman K."/>
            <person name="Thomas B.C."/>
            <person name="Malmstrom R."/>
            <person name="Stieglmeier M."/>
            <person name="Klingl A."/>
            <person name="Woyke T."/>
            <person name="Ryan C.M."/>
            <person name="Banfield J.F."/>
        </authorList>
    </citation>
    <scope>NUCLEOTIDE SEQUENCE [LARGE SCALE GENOMIC DNA]</scope>
</reference>
<comment type="caution">
    <text evidence="1">The sequence shown here is derived from an EMBL/GenBank/DDBJ whole genome shotgun (WGS) entry which is preliminary data.</text>
</comment>
<dbReference type="EMBL" id="PFVJ01000071">
    <property type="protein sequence ID" value="PJA89616.1"/>
    <property type="molecule type" value="Genomic_DNA"/>
</dbReference>
<accession>A0A2M7Z644</accession>
<name>A0A2M7Z644_9BACT</name>
<evidence type="ECO:0000313" key="2">
    <source>
        <dbReference type="Proteomes" id="UP000230843"/>
    </source>
</evidence>
<proteinExistence type="predicted"/>
<evidence type="ECO:0000313" key="1">
    <source>
        <dbReference type="EMBL" id="PJA89616.1"/>
    </source>
</evidence>
<sequence>MDNRREEIVKIVKNEFYCILHTLRSMQKGHCVIFNKGKISKDFIDIRNLINLFGITFAEMEISDKDFEDVQNFVSSFNFNEVF</sequence>